<gene>
    <name evidence="2" type="ORF">OS493_030073</name>
</gene>
<dbReference type="OrthoDB" id="5958193at2759"/>
<comment type="caution">
    <text evidence="2">The sequence shown here is derived from an EMBL/GenBank/DDBJ whole genome shotgun (WGS) entry which is preliminary data.</text>
</comment>
<reference evidence="2" key="1">
    <citation type="submission" date="2023-01" db="EMBL/GenBank/DDBJ databases">
        <title>Genome assembly of the deep-sea coral Lophelia pertusa.</title>
        <authorList>
            <person name="Herrera S."/>
            <person name="Cordes E."/>
        </authorList>
    </citation>
    <scope>NUCLEOTIDE SEQUENCE</scope>
    <source>
        <strain evidence="2">USNM1676648</strain>
        <tissue evidence="2">Polyp</tissue>
    </source>
</reference>
<dbReference type="AlphaFoldDB" id="A0A9X0CV73"/>
<proteinExistence type="predicted"/>
<dbReference type="Proteomes" id="UP001163046">
    <property type="component" value="Unassembled WGS sequence"/>
</dbReference>
<dbReference type="EMBL" id="MU826381">
    <property type="protein sequence ID" value="KAJ7377262.1"/>
    <property type="molecule type" value="Genomic_DNA"/>
</dbReference>
<feature type="coiled-coil region" evidence="1">
    <location>
        <begin position="5"/>
        <end position="32"/>
    </location>
</feature>
<organism evidence="2 3">
    <name type="scientific">Desmophyllum pertusum</name>
    <dbReference type="NCBI Taxonomy" id="174260"/>
    <lineage>
        <taxon>Eukaryota</taxon>
        <taxon>Metazoa</taxon>
        <taxon>Cnidaria</taxon>
        <taxon>Anthozoa</taxon>
        <taxon>Hexacorallia</taxon>
        <taxon>Scleractinia</taxon>
        <taxon>Caryophylliina</taxon>
        <taxon>Caryophylliidae</taxon>
        <taxon>Desmophyllum</taxon>
    </lineage>
</organism>
<name>A0A9X0CV73_9CNID</name>
<keyword evidence="1" id="KW-0175">Coiled coil</keyword>
<keyword evidence="3" id="KW-1185">Reference proteome</keyword>
<evidence type="ECO:0000256" key="1">
    <source>
        <dbReference type="SAM" id="Coils"/>
    </source>
</evidence>
<accession>A0A9X0CV73</accession>
<protein>
    <submittedName>
        <fullName evidence="2">Uncharacterized protein</fullName>
    </submittedName>
</protein>
<evidence type="ECO:0000313" key="2">
    <source>
        <dbReference type="EMBL" id="KAJ7377262.1"/>
    </source>
</evidence>
<sequence length="105" mass="11509">MEDMEKNILAKIEKLEQEVKALRVSLNYAQAQITSSSGEWPQGKYCILASGRCPDGFKRHEGHLKSLYLYSSHTQFVNSAKFGSSSMAALAATVENTAISLVPSL</sequence>
<evidence type="ECO:0000313" key="3">
    <source>
        <dbReference type="Proteomes" id="UP001163046"/>
    </source>
</evidence>